<dbReference type="AlphaFoldDB" id="A0A8C0HKB4"/>
<evidence type="ECO:0008006" key="3">
    <source>
        <dbReference type="Google" id="ProtNLM"/>
    </source>
</evidence>
<evidence type="ECO:0000313" key="2">
    <source>
        <dbReference type="Proteomes" id="UP000694555"/>
    </source>
</evidence>
<dbReference type="Ensembl" id="ENSBJAT00000010671.1">
    <property type="protein sequence ID" value="ENSBJAP00000010374.1"/>
    <property type="gene ID" value="ENSBJAG00000007075.1"/>
</dbReference>
<sequence>TFVYVPAEQFFKRGPYRIGGVYWKAKYVEYTDESSWFPSSPVIKAEVGDTILVMFVNKASWPFSIQPHGVSYGKAWEGMWYHDGLCPPFSHVIQC</sequence>
<reference evidence="1" key="1">
    <citation type="submission" date="2025-08" db="UniProtKB">
        <authorList>
            <consortium name="Ensembl"/>
        </authorList>
    </citation>
    <scope>IDENTIFICATION</scope>
</reference>
<name>A0A8C0HKB4_9AVES</name>
<dbReference type="SUPFAM" id="SSF49503">
    <property type="entry name" value="Cupredoxins"/>
    <property type="match status" value="1"/>
</dbReference>
<accession>A0A8C0HKB4</accession>
<organism evidence="1 2">
    <name type="scientific">Buteo japonicus</name>
    <dbReference type="NCBI Taxonomy" id="224669"/>
    <lineage>
        <taxon>Eukaryota</taxon>
        <taxon>Metazoa</taxon>
        <taxon>Chordata</taxon>
        <taxon>Craniata</taxon>
        <taxon>Vertebrata</taxon>
        <taxon>Euteleostomi</taxon>
        <taxon>Archelosauria</taxon>
        <taxon>Archosauria</taxon>
        <taxon>Dinosauria</taxon>
        <taxon>Saurischia</taxon>
        <taxon>Theropoda</taxon>
        <taxon>Coelurosauria</taxon>
        <taxon>Aves</taxon>
        <taxon>Neognathae</taxon>
        <taxon>Neoaves</taxon>
        <taxon>Telluraves</taxon>
        <taxon>Accipitrimorphae</taxon>
        <taxon>Accipitriformes</taxon>
        <taxon>Accipitridae</taxon>
        <taxon>Accipitrinae</taxon>
        <taxon>Buteo</taxon>
    </lineage>
</organism>
<reference evidence="1" key="2">
    <citation type="submission" date="2025-09" db="UniProtKB">
        <authorList>
            <consortium name="Ensembl"/>
        </authorList>
    </citation>
    <scope>IDENTIFICATION</scope>
</reference>
<keyword evidence="2" id="KW-1185">Reference proteome</keyword>
<dbReference type="InterPro" id="IPR008972">
    <property type="entry name" value="Cupredoxin"/>
</dbReference>
<evidence type="ECO:0000313" key="1">
    <source>
        <dbReference type="Ensembl" id="ENSBJAP00000010374.1"/>
    </source>
</evidence>
<proteinExistence type="predicted"/>
<dbReference type="Proteomes" id="UP000694555">
    <property type="component" value="Unplaced"/>
</dbReference>
<protein>
    <recommendedName>
        <fullName evidence="3">Plastocyanin-like domain-containing protein</fullName>
    </recommendedName>
</protein>
<dbReference type="Gene3D" id="2.60.40.420">
    <property type="entry name" value="Cupredoxins - blue copper proteins"/>
    <property type="match status" value="1"/>
</dbReference>